<sequence length="198" mass="21105">MSDLPTENKGIRMERYHITLGASTTAGGKVTSAASDRTLNGIKVAYAGDSVSCPRCNAQGVIEPDGPRINESLNGRQVALSDDICRCKCNPPPRLVANQTVLKQIIDGEWAAAKAGAAAETVAKLNAGNSAATKSDGVPLVLLDPKTEEPYRNRRYKLSFKDKVIEGTTDQNGVTKPLTLAERAAIVRWQVEDEIAGA</sequence>
<accession>A0ABT2DEZ6</accession>
<evidence type="ECO:0000313" key="1">
    <source>
        <dbReference type="EMBL" id="MCS0809774.1"/>
    </source>
</evidence>
<dbReference type="RefSeq" id="WP_258823598.1">
    <property type="nucleotide sequence ID" value="NZ_JANUHB010000004.1"/>
</dbReference>
<dbReference type="Proteomes" id="UP001206126">
    <property type="component" value="Unassembled WGS sequence"/>
</dbReference>
<dbReference type="InterPro" id="IPR008727">
    <property type="entry name" value="PAAR_motif"/>
</dbReference>
<name>A0ABT2DEZ6_9BURK</name>
<comment type="caution">
    <text evidence="1">The sequence shown here is derived from an EMBL/GenBank/DDBJ whole genome shotgun (WGS) entry which is preliminary data.</text>
</comment>
<reference evidence="1 2" key="1">
    <citation type="submission" date="2022-08" db="EMBL/GenBank/DDBJ databases">
        <title>Reclassification of Massilia species as members of the genera Telluria, Duganella, Pseudoduganella, Mokoshia gen. nov. and Zemynaea gen. nov. using orthogonal and non-orthogonal genome-based approaches.</title>
        <authorList>
            <person name="Bowman J.P."/>
        </authorList>
    </citation>
    <scope>NUCLEOTIDE SEQUENCE [LARGE SCALE GENOMIC DNA]</scope>
    <source>
        <strain evidence="1 2">JCM 31605</strain>
    </source>
</reference>
<keyword evidence="2" id="KW-1185">Reference proteome</keyword>
<protein>
    <submittedName>
        <fullName evidence="1">PAAR domain-containing protein</fullName>
    </submittedName>
</protein>
<evidence type="ECO:0000313" key="2">
    <source>
        <dbReference type="Proteomes" id="UP001206126"/>
    </source>
</evidence>
<organism evidence="1 2">
    <name type="scientific">Massilia agilis</name>
    <dbReference type="NCBI Taxonomy" id="1811226"/>
    <lineage>
        <taxon>Bacteria</taxon>
        <taxon>Pseudomonadati</taxon>
        <taxon>Pseudomonadota</taxon>
        <taxon>Betaproteobacteria</taxon>
        <taxon>Burkholderiales</taxon>
        <taxon>Oxalobacteraceae</taxon>
        <taxon>Telluria group</taxon>
        <taxon>Massilia</taxon>
    </lineage>
</organism>
<dbReference type="Pfam" id="PF05488">
    <property type="entry name" value="PAAR_motif"/>
    <property type="match status" value="1"/>
</dbReference>
<proteinExistence type="predicted"/>
<dbReference type="CDD" id="cd14744">
    <property type="entry name" value="PAAR_CT_2"/>
    <property type="match status" value="1"/>
</dbReference>
<gene>
    <name evidence="1" type="ORF">NX774_17770</name>
</gene>
<dbReference type="EMBL" id="JANUHB010000004">
    <property type="protein sequence ID" value="MCS0809774.1"/>
    <property type="molecule type" value="Genomic_DNA"/>
</dbReference>